<gene>
    <name evidence="1" type="ORF">N7476_004898</name>
</gene>
<evidence type="ECO:0000313" key="2">
    <source>
        <dbReference type="Proteomes" id="UP001147746"/>
    </source>
</evidence>
<dbReference type="AlphaFoldDB" id="A0A9W9U542"/>
<dbReference type="Proteomes" id="UP001147746">
    <property type="component" value="Unassembled WGS sequence"/>
</dbReference>
<keyword evidence="2" id="KW-1185">Reference proteome</keyword>
<organism evidence="1 2">
    <name type="scientific">Penicillium atrosanguineum</name>
    <dbReference type="NCBI Taxonomy" id="1132637"/>
    <lineage>
        <taxon>Eukaryota</taxon>
        <taxon>Fungi</taxon>
        <taxon>Dikarya</taxon>
        <taxon>Ascomycota</taxon>
        <taxon>Pezizomycotina</taxon>
        <taxon>Eurotiomycetes</taxon>
        <taxon>Eurotiomycetidae</taxon>
        <taxon>Eurotiales</taxon>
        <taxon>Aspergillaceae</taxon>
        <taxon>Penicillium</taxon>
    </lineage>
</organism>
<evidence type="ECO:0000313" key="1">
    <source>
        <dbReference type="EMBL" id="KAJ5318478.1"/>
    </source>
</evidence>
<reference evidence="1" key="2">
    <citation type="journal article" date="2023" name="IMA Fungus">
        <title>Comparative genomic study of the Penicillium genus elucidates a diverse pangenome and 15 lateral gene transfer events.</title>
        <authorList>
            <person name="Petersen C."/>
            <person name="Sorensen T."/>
            <person name="Nielsen M.R."/>
            <person name="Sondergaard T.E."/>
            <person name="Sorensen J.L."/>
            <person name="Fitzpatrick D.A."/>
            <person name="Frisvad J.C."/>
            <person name="Nielsen K.L."/>
        </authorList>
    </citation>
    <scope>NUCLEOTIDE SEQUENCE</scope>
    <source>
        <strain evidence="1">IBT 21472</strain>
    </source>
</reference>
<sequence>MCTEAAHLAAGRCSVRDETRCPGVEVGYWAYHFLQTLESEETLFGRLGEPNGTVMPAAID</sequence>
<protein>
    <submittedName>
        <fullName evidence="1">Uncharacterized protein</fullName>
    </submittedName>
</protein>
<name>A0A9W9U542_9EURO</name>
<comment type="caution">
    <text evidence="1">The sequence shown here is derived from an EMBL/GenBank/DDBJ whole genome shotgun (WGS) entry which is preliminary data.</text>
</comment>
<proteinExistence type="predicted"/>
<accession>A0A9W9U542</accession>
<dbReference type="EMBL" id="JAPZBO010000004">
    <property type="protein sequence ID" value="KAJ5318478.1"/>
    <property type="molecule type" value="Genomic_DNA"/>
</dbReference>
<reference evidence="1" key="1">
    <citation type="submission" date="2022-12" db="EMBL/GenBank/DDBJ databases">
        <authorList>
            <person name="Petersen C."/>
        </authorList>
    </citation>
    <scope>NUCLEOTIDE SEQUENCE</scope>
    <source>
        <strain evidence="1">IBT 21472</strain>
    </source>
</reference>